<evidence type="ECO:0008006" key="4">
    <source>
        <dbReference type="Google" id="ProtNLM"/>
    </source>
</evidence>
<dbReference type="Proteomes" id="UP000799324">
    <property type="component" value="Unassembled WGS sequence"/>
</dbReference>
<name>A0A6A6SX31_9PLEO</name>
<dbReference type="EMBL" id="MU004405">
    <property type="protein sequence ID" value="KAF2652305.1"/>
    <property type="molecule type" value="Genomic_DNA"/>
</dbReference>
<dbReference type="AlphaFoldDB" id="A0A6A6SX31"/>
<accession>A0A6A6SX31</accession>
<sequence length="246" mass="27205">MPTWLVHGFRWPRPLVRIHIILHNLEDAATEWLMAPGSTASLTESFQTLYPEQMASLPSLRFIEQYDPEDTTIKDQPFAYVCDQVHEVQLSVDIDEVRGKGVANDAWSALADLRDKIAPGEKVGWFIVVNGDVERWAPPLEDTVIGSADESQVSPISQRSSVGRVEEEYDSDQTQREQPRGFKKWFSGKARKSKSSRDLRGDMAIRTAPLSPPPPPVPRNGLTPGQKATAPLPKGLNGKAPVGTAV</sequence>
<dbReference type="OrthoDB" id="371463at2759"/>
<keyword evidence="3" id="KW-1185">Reference proteome</keyword>
<feature type="compositionally biased region" description="Polar residues" evidence="1">
    <location>
        <begin position="149"/>
        <end position="161"/>
    </location>
</feature>
<gene>
    <name evidence="2" type="ORF">K491DRAFT_664011</name>
</gene>
<evidence type="ECO:0000313" key="3">
    <source>
        <dbReference type="Proteomes" id="UP000799324"/>
    </source>
</evidence>
<reference evidence="2" key="1">
    <citation type="journal article" date="2020" name="Stud. Mycol.">
        <title>101 Dothideomycetes genomes: a test case for predicting lifestyles and emergence of pathogens.</title>
        <authorList>
            <person name="Haridas S."/>
            <person name="Albert R."/>
            <person name="Binder M."/>
            <person name="Bloem J."/>
            <person name="Labutti K."/>
            <person name="Salamov A."/>
            <person name="Andreopoulos B."/>
            <person name="Baker S."/>
            <person name="Barry K."/>
            <person name="Bills G."/>
            <person name="Bluhm B."/>
            <person name="Cannon C."/>
            <person name="Castanera R."/>
            <person name="Culley D."/>
            <person name="Daum C."/>
            <person name="Ezra D."/>
            <person name="Gonzalez J."/>
            <person name="Henrissat B."/>
            <person name="Kuo A."/>
            <person name="Liang C."/>
            <person name="Lipzen A."/>
            <person name="Lutzoni F."/>
            <person name="Magnuson J."/>
            <person name="Mondo S."/>
            <person name="Nolan M."/>
            <person name="Ohm R."/>
            <person name="Pangilinan J."/>
            <person name="Park H.-J."/>
            <person name="Ramirez L."/>
            <person name="Alfaro M."/>
            <person name="Sun H."/>
            <person name="Tritt A."/>
            <person name="Yoshinaga Y."/>
            <person name="Zwiers L.-H."/>
            <person name="Turgeon B."/>
            <person name="Goodwin S."/>
            <person name="Spatafora J."/>
            <person name="Crous P."/>
            <person name="Grigoriev I."/>
        </authorList>
    </citation>
    <scope>NUCLEOTIDE SEQUENCE</scope>
    <source>
        <strain evidence="2">CBS 122681</strain>
    </source>
</reference>
<organism evidence="2 3">
    <name type="scientific">Lophiostoma macrostomum CBS 122681</name>
    <dbReference type="NCBI Taxonomy" id="1314788"/>
    <lineage>
        <taxon>Eukaryota</taxon>
        <taxon>Fungi</taxon>
        <taxon>Dikarya</taxon>
        <taxon>Ascomycota</taxon>
        <taxon>Pezizomycotina</taxon>
        <taxon>Dothideomycetes</taxon>
        <taxon>Pleosporomycetidae</taxon>
        <taxon>Pleosporales</taxon>
        <taxon>Lophiostomataceae</taxon>
        <taxon>Lophiostoma</taxon>
    </lineage>
</organism>
<protein>
    <recommendedName>
        <fullName evidence="4">Developmental regulator</fullName>
    </recommendedName>
</protein>
<feature type="region of interest" description="Disordered" evidence="1">
    <location>
        <begin position="144"/>
        <end position="246"/>
    </location>
</feature>
<evidence type="ECO:0000313" key="2">
    <source>
        <dbReference type="EMBL" id="KAF2652305.1"/>
    </source>
</evidence>
<evidence type="ECO:0000256" key="1">
    <source>
        <dbReference type="SAM" id="MobiDB-lite"/>
    </source>
</evidence>
<proteinExistence type="predicted"/>